<protein>
    <submittedName>
        <fullName evidence="2">Uncharacterized protein</fullName>
    </submittedName>
</protein>
<name>A0A3N2Q8Q1_SODAK</name>
<feature type="compositionally biased region" description="Polar residues" evidence="1">
    <location>
        <begin position="344"/>
        <end position="355"/>
    </location>
</feature>
<keyword evidence="3" id="KW-1185">Reference proteome</keyword>
<evidence type="ECO:0000256" key="1">
    <source>
        <dbReference type="SAM" id="MobiDB-lite"/>
    </source>
</evidence>
<dbReference type="AlphaFoldDB" id="A0A3N2Q8Q1"/>
<evidence type="ECO:0000313" key="3">
    <source>
        <dbReference type="Proteomes" id="UP000272025"/>
    </source>
</evidence>
<accession>A0A3N2Q8Q1</accession>
<dbReference type="GeneID" id="39582279"/>
<organism evidence="2 3">
    <name type="scientific">Sodiomyces alkalinus (strain CBS 110278 / VKM F-3762 / F11)</name>
    <name type="common">Alkaliphilic filamentous fungus</name>
    <dbReference type="NCBI Taxonomy" id="1314773"/>
    <lineage>
        <taxon>Eukaryota</taxon>
        <taxon>Fungi</taxon>
        <taxon>Dikarya</taxon>
        <taxon>Ascomycota</taxon>
        <taxon>Pezizomycotina</taxon>
        <taxon>Sordariomycetes</taxon>
        <taxon>Hypocreomycetidae</taxon>
        <taxon>Glomerellales</taxon>
        <taxon>Plectosphaerellaceae</taxon>
        <taxon>Sodiomyces</taxon>
    </lineage>
</organism>
<reference evidence="2 3" key="1">
    <citation type="journal article" date="2018" name="Mol. Ecol.">
        <title>The obligate alkalophilic soda-lake fungus Sodiomyces alkalinus has shifted to a protein diet.</title>
        <authorList>
            <person name="Grum-Grzhimaylo A.A."/>
            <person name="Falkoski D.L."/>
            <person name="van den Heuvel J."/>
            <person name="Valero-Jimenez C.A."/>
            <person name="Min B."/>
            <person name="Choi I.G."/>
            <person name="Lipzen A."/>
            <person name="Daum C.G."/>
            <person name="Aanen D.K."/>
            <person name="Tsang A."/>
            <person name="Henrissat B."/>
            <person name="Bilanenko E.N."/>
            <person name="de Vries R.P."/>
            <person name="van Kan J.A.L."/>
            <person name="Grigoriev I.V."/>
            <person name="Debets A.J.M."/>
        </authorList>
    </citation>
    <scope>NUCLEOTIDE SEQUENCE [LARGE SCALE GENOMIC DNA]</scope>
    <source>
        <strain evidence="2 3">F11</strain>
    </source>
</reference>
<feature type="region of interest" description="Disordered" evidence="1">
    <location>
        <begin position="335"/>
        <end position="358"/>
    </location>
</feature>
<proteinExistence type="predicted"/>
<dbReference type="Proteomes" id="UP000272025">
    <property type="component" value="Unassembled WGS sequence"/>
</dbReference>
<dbReference type="EMBL" id="ML119051">
    <property type="protein sequence ID" value="ROT43106.1"/>
    <property type="molecule type" value="Genomic_DNA"/>
</dbReference>
<dbReference type="RefSeq" id="XP_028470912.1">
    <property type="nucleotide sequence ID" value="XM_028613801.1"/>
</dbReference>
<gene>
    <name evidence="2" type="ORF">SODALDRAFT_355301</name>
</gene>
<sequence length="490" mass="55203">MATYVILGRRSQLRNGRGQISSINGQCANYKVITECTVHEWPEWPDTMGKRRGGQSLKPFFFFVDVRNSSGALNWDRTQTRYHGFATESLSTLTRYISFPCEISRIADNRPRVDKATGDVEEGAGMFEDVLGRVVLKHNGIESKLLKLEITDFETNTHELSLSLSTTDVRCMVRTNALPYPVRRPGCDSTRHGIRSLQGREFGRFRFPPVDSLYPVRGPIETIWVNQWHTLGQVEDHVPPYQDVSLTPSPIPDRRSPRREWQMTGMSHTRPSTIVPVSETVAYQAVGVLDFTSSLPCASDHEGYSTVPPPSVRWTLRRLFTLFRTLQLHNHEAVTPSLGHGQGAPNTTNEAASPSTKKRDAISLLTRPEFDPSLSAEDTLGHLSCMILRTPESPSMVLCTYILQAKSPKRRHFRGSQRTQGTDTTNWLRCNGPLPKLFSSPLPPLTFYDDDGLMVDAAMQLKWRRNHHIDGERLESQVKMKASLSFAVVA</sequence>
<evidence type="ECO:0000313" key="2">
    <source>
        <dbReference type="EMBL" id="ROT43106.1"/>
    </source>
</evidence>